<keyword evidence="2" id="KW-0472">Membrane</keyword>
<gene>
    <name evidence="3" type="ORF">PLEOSDRAFT_1111536</name>
</gene>
<feature type="compositionally biased region" description="Polar residues" evidence="1">
    <location>
        <begin position="144"/>
        <end position="160"/>
    </location>
</feature>
<keyword evidence="2" id="KW-1133">Transmembrane helix</keyword>
<dbReference type="OrthoDB" id="3250803at2759"/>
<feature type="compositionally biased region" description="Polar residues" evidence="1">
    <location>
        <begin position="69"/>
        <end position="88"/>
    </location>
</feature>
<keyword evidence="2" id="KW-0812">Transmembrane</keyword>
<feature type="region of interest" description="Disordered" evidence="1">
    <location>
        <begin position="408"/>
        <end position="519"/>
    </location>
</feature>
<feature type="region of interest" description="Disordered" evidence="1">
    <location>
        <begin position="311"/>
        <end position="338"/>
    </location>
</feature>
<evidence type="ECO:0000256" key="1">
    <source>
        <dbReference type="SAM" id="MobiDB-lite"/>
    </source>
</evidence>
<feature type="compositionally biased region" description="Polar residues" evidence="1">
    <location>
        <begin position="436"/>
        <end position="450"/>
    </location>
</feature>
<feature type="compositionally biased region" description="Pro residues" evidence="1">
    <location>
        <begin position="315"/>
        <end position="324"/>
    </location>
</feature>
<dbReference type="InParanoid" id="A0A067P377"/>
<feature type="compositionally biased region" description="Polar residues" evidence="1">
    <location>
        <begin position="409"/>
        <end position="418"/>
    </location>
</feature>
<dbReference type="EMBL" id="KL198006">
    <property type="protein sequence ID" value="KDQ30827.1"/>
    <property type="molecule type" value="Genomic_DNA"/>
</dbReference>
<feature type="compositionally biased region" description="Low complexity" evidence="1">
    <location>
        <begin position="1"/>
        <end position="40"/>
    </location>
</feature>
<organism evidence="3 4">
    <name type="scientific">Pleurotus ostreatus (strain PC15)</name>
    <name type="common">Oyster mushroom</name>
    <dbReference type="NCBI Taxonomy" id="1137138"/>
    <lineage>
        <taxon>Eukaryota</taxon>
        <taxon>Fungi</taxon>
        <taxon>Dikarya</taxon>
        <taxon>Basidiomycota</taxon>
        <taxon>Agaricomycotina</taxon>
        <taxon>Agaricomycetes</taxon>
        <taxon>Agaricomycetidae</taxon>
        <taxon>Agaricales</taxon>
        <taxon>Pleurotineae</taxon>
        <taxon>Pleurotaceae</taxon>
        <taxon>Pleurotus</taxon>
    </lineage>
</organism>
<accession>A0A067P377</accession>
<dbReference type="STRING" id="1137138.A0A067P377"/>
<feature type="region of interest" description="Disordered" evidence="1">
    <location>
        <begin position="357"/>
        <end position="391"/>
    </location>
</feature>
<evidence type="ECO:0000256" key="2">
    <source>
        <dbReference type="SAM" id="Phobius"/>
    </source>
</evidence>
<feature type="compositionally biased region" description="Low complexity" evidence="1">
    <location>
        <begin position="161"/>
        <end position="170"/>
    </location>
</feature>
<evidence type="ECO:0000313" key="3">
    <source>
        <dbReference type="EMBL" id="KDQ30827.1"/>
    </source>
</evidence>
<dbReference type="VEuPathDB" id="FungiDB:PLEOSDRAFT_1111536"/>
<feature type="compositionally biased region" description="Pro residues" evidence="1">
    <location>
        <begin position="467"/>
        <end position="477"/>
    </location>
</feature>
<reference evidence="4" key="1">
    <citation type="journal article" date="2014" name="Proc. Natl. Acad. Sci. U.S.A.">
        <title>Extensive sampling of basidiomycete genomes demonstrates inadequacy of the white-rot/brown-rot paradigm for wood decay fungi.</title>
        <authorList>
            <person name="Riley R."/>
            <person name="Salamov A.A."/>
            <person name="Brown D.W."/>
            <person name="Nagy L.G."/>
            <person name="Floudas D."/>
            <person name="Held B.W."/>
            <person name="Levasseur A."/>
            <person name="Lombard V."/>
            <person name="Morin E."/>
            <person name="Otillar R."/>
            <person name="Lindquist E.A."/>
            <person name="Sun H."/>
            <person name="LaButti K.M."/>
            <person name="Schmutz J."/>
            <person name="Jabbour D."/>
            <person name="Luo H."/>
            <person name="Baker S.E."/>
            <person name="Pisabarro A.G."/>
            <person name="Walton J.D."/>
            <person name="Blanchette R.A."/>
            <person name="Henrissat B."/>
            <person name="Martin F."/>
            <person name="Cullen D."/>
            <person name="Hibbett D.S."/>
            <person name="Grigoriev I.V."/>
        </authorList>
    </citation>
    <scope>NUCLEOTIDE SEQUENCE [LARGE SCALE GENOMIC DNA]</scope>
    <source>
        <strain evidence="4">PC15</strain>
    </source>
</reference>
<feature type="region of interest" description="Disordered" evidence="1">
    <location>
        <begin position="1"/>
        <end position="171"/>
    </location>
</feature>
<evidence type="ECO:0000313" key="4">
    <source>
        <dbReference type="Proteomes" id="UP000027073"/>
    </source>
</evidence>
<dbReference type="AlphaFoldDB" id="A0A067P377"/>
<protein>
    <submittedName>
        <fullName evidence="3">Uncharacterized protein</fullName>
    </submittedName>
</protein>
<proteinExistence type="predicted"/>
<feature type="compositionally biased region" description="Polar residues" evidence="1">
    <location>
        <begin position="498"/>
        <end position="509"/>
    </location>
</feature>
<sequence>MTSTPATSASVVSRSISLSLSAPAASQTVLSSSRGLSSRSVDAPDGISLPESAAIPDGPSITFPPGDSASPTASVSTMSHSTTASVKPSASLPVKNPAGPALSESSTSDGAEPTTTTRAPAPPAASPETSTRRSSAPAEPATTRPVSSTPRTNGQTLPARTSSPTSTSTPLSIDVVGAIGQASSTTSAVRHMITRTITDVPESTFSRPVSVTVTDSINGETSVAAPPFVTILSTSTEPDGSSITFTHVIANPTGFDSNNSALSNQSVLDDRGAAAGIFVSVGLVAALIAGVIFVLCRRRRRRLRREQWLDGIQNPRPPSDPFTDPPMIGVDIHSDNTTRSAAGRNLLDDEVRSSISAGHHHQPMFSQTQPGGASNRAGDNPFGDNVHPHTNIGLAITSDQYASLHRQSRLSLAPSTPSMYPASLPPSDRDADSVYEQESSITHLNPNTLVAPQPVQPSVKPLLTRIPVPPHPPPQVPPRSLSRPKSAKLSDYNPFGTPPSSVSSHSKPATPTDDHGRPLVHIWDDRTVTPPEPEQMYAKNPADILTRRTLLDVRPKVNRDTFGGVLS</sequence>
<dbReference type="HOGENOM" id="CLU_480681_0_0_1"/>
<feature type="transmembrane region" description="Helical" evidence="2">
    <location>
        <begin position="273"/>
        <end position="296"/>
    </location>
</feature>
<name>A0A067P377_PLEO1</name>
<dbReference type="Proteomes" id="UP000027073">
    <property type="component" value="Unassembled WGS sequence"/>
</dbReference>